<comment type="caution">
    <text evidence="1">The sequence shown here is derived from an EMBL/GenBank/DDBJ whole genome shotgun (WGS) entry which is preliminary data.</text>
</comment>
<gene>
    <name evidence="1" type="ORF">L0665_09445</name>
</gene>
<dbReference type="EMBL" id="JAKELO010000002">
    <property type="protein sequence ID" value="MDE4908830.1"/>
    <property type="molecule type" value="Genomic_DNA"/>
</dbReference>
<keyword evidence="2" id="KW-1185">Reference proteome</keyword>
<name>A0A9Q4PW91_9EURY</name>
<organism evidence="1 2">
    <name type="scientific">Methanogenium marinum</name>
    <dbReference type="NCBI Taxonomy" id="348610"/>
    <lineage>
        <taxon>Archaea</taxon>
        <taxon>Methanobacteriati</taxon>
        <taxon>Methanobacteriota</taxon>
        <taxon>Stenosarchaea group</taxon>
        <taxon>Methanomicrobia</taxon>
        <taxon>Methanomicrobiales</taxon>
        <taxon>Methanomicrobiaceae</taxon>
        <taxon>Methanogenium</taxon>
    </lineage>
</organism>
<evidence type="ECO:0000313" key="1">
    <source>
        <dbReference type="EMBL" id="MDE4908830.1"/>
    </source>
</evidence>
<evidence type="ECO:0000313" key="2">
    <source>
        <dbReference type="Proteomes" id="UP001143747"/>
    </source>
</evidence>
<sequence length="269" mass="29767">MKAPDTFKKRIGIAFAVLVIFAGGMFALQIAGEEWIKGISPDTITPLFDAGMKETFSWDDFNYGPQQWRPFKEPLNISNTPYGDNEWYLMFVKANATPYGGNPALHRRGNVRVNYSFTSLAGTAAFHVIGFDATAKCRTNGQDSYGASSYFVTGTSVAGSGYTFSTPMTSWNNVAVLPPGEYNTDEGPESFYYFIHFDPLSGGVGSLHFTDHPEMLKGGFIETDEQSGQFYITHTGGSLLEDVLLVVCVNEVQPEDFRLDIETSFVRRD</sequence>
<reference evidence="1" key="1">
    <citation type="submission" date="2022-01" db="EMBL/GenBank/DDBJ databases">
        <title>Draft genome of Methanogenium marinum DSM 15558.</title>
        <authorList>
            <person name="Chen S.-C."/>
            <person name="You Y.-T."/>
        </authorList>
    </citation>
    <scope>NUCLEOTIDE SEQUENCE</scope>
    <source>
        <strain evidence="1">DSM 15558</strain>
    </source>
</reference>
<dbReference type="RefSeq" id="WP_274925441.1">
    <property type="nucleotide sequence ID" value="NZ_JAKELO010000002.1"/>
</dbReference>
<protein>
    <submittedName>
        <fullName evidence="1">Uncharacterized protein</fullName>
    </submittedName>
</protein>
<dbReference type="AlphaFoldDB" id="A0A9Q4PW91"/>
<proteinExistence type="predicted"/>
<accession>A0A9Q4PW91</accession>
<dbReference type="Proteomes" id="UP001143747">
    <property type="component" value="Unassembled WGS sequence"/>
</dbReference>